<name>A0A2T8KJD6_9POAL</name>
<dbReference type="EMBL" id="CM008048">
    <property type="protein sequence ID" value="PVH62305.1"/>
    <property type="molecule type" value="Genomic_DNA"/>
</dbReference>
<evidence type="ECO:0000256" key="1">
    <source>
        <dbReference type="ARBA" id="ARBA00008226"/>
    </source>
</evidence>
<dbReference type="GO" id="GO:0005524">
    <property type="term" value="F:ATP binding"/>
    <property type="evidence" value="ECO:0007669"/>
    <property type="project" value="UniProtKB-KW"/>
</dbReference>
<dbReference type="EC" id="6.1.1.7" evidence="2"/>
<keyword evidence="6" id="KW-0067">ATP-binding</keyword>
<protein>
    <recommendedName>
        <fullName evidence="2">alanine--tRNA ligase</fullName>
        <ecNumber evidence="2">6.1.1.7</ecNumber>
    </recommendedName>
</protein>
<evidence type="ECO:0000259" key="10">
    <source>
        <dbReference type="PROSITE" id="PS50860"/>
    </source>
</evidence>
<organism evidence="11">
    <name type="scientific">Panicum hallii</name>
    <dbReference type="NCBI Taxonomy" id="206008"/>
    <lineage>
        <taxon>Eukaryota</taxon>
        <taxon>Viridiplantae</taxon>
        <taxon>Streptophyta</taxon>
        <taxon>Embryophyta</taxon>
        <taxon>Tracheophyta</taxon>
        <taxon>Spermatophyta</taxon>
        <taxon>Magnoliopsida</taxon>
        <taxon>Liliopsida</taxon>
        <taxon>Poales</taxon>
        <taxon>Poaceae</taxon>
        <taxon>PACMAD clade</taxon>
        <taxon>Panicoideae</taxon>
        <taxon>Panicodae</taxon>
        <taxon>Paniceae</taxon>
        <taxon>Panicinae</taxon>
        <taxon>Panicum</taxon>
        <taxon>Panicum sect. Panicum</taxon>
    </lineage>
</organism>
<dbReference type="InterPro" id="IPR045864">
    <property type="entry name" value="aa-tRNA-synth_II/BPL/LPL"/>
</dbReference>
<reference evidence="11" key="1">
    <citation type="submission" date="2018-04" db="EMBL/GenBank/DDBJ databases">
        <title>WGS assembly of Panicum hallii.</title>
        <authorList>
            <person name="Lovell J."/>
            <person name="Jenkins J."/>
            <person name="Lowry D."/>
            <person name="Mamidi S."/>
            <person name="Sreedasyam A."/>
            <person name="Weng X."/>
            <person name="Barry K."/>
            <person name="Bonette J."/>
            <person name="Campitelli B."/>
            <person name="Daum C."/>
            <person name="Gordon S."/>
            <person name="Gould B."/>
            <person name="Lipzen A."/>
            <person name="Macqueen A."/>
            <person name="Palacio-Mejia J."/>
            <person name="Plott C."/>
            <person name="Shakirov E."/>
            <person name="Shu S."/>
            <person name="Yoshinaga Y."/>
            <person name="Zane M."/>
            <person name="Rokhsar D."/>
            <person name="Grimwood J."/>
            <person name="Schmutz J."/>
            <person name="Juenger T."/>
        </authorList>
    </citation>
    <scope>NUCLEOTIDE SEQUENCE [LARGE SCALE GENOMIC DNA]</scope>
    <source>
        <strain evidence="11">FIL2</strain>
    </source>
</reference>
<feature type="domain" description="Alanyl-transfer RNA synthetases family profile" evidence="10">
    <location>
        <begin position="15"/>
        <end position="273"/>
    </location>
</feature>
<gene>
    <name evidence="11" type="ORF">PAHAL_3G263200</name>
</gene>
<dbReference type="InterPro" id="IPR050058">
    <property type="entry name" value="Ala-tRNA_ligase"/>
</dbReference>
<dbReference type="AlphaFoldDB" id="A0A2T8KJD6"/>
<keyword evidence="3" id="KW-0820">tRNA-binding</keyword>
<keyword evidence="8" id="KW-0648">Protein biosynthesis</keyword>
<comment type="similarity">
    <text evidence="1">Belongs to the class-II aminoacyl-tRNA synthetase family.</text>
</comment>
<dbReference type="GO" id="GO:0005739">
    <property type="term" value="C:mitochondrion"/>
    <property type="evidence" value="ECO:0007669"/>
    <property type="project" value="TreeGrafter"/>
</dbReference>
<dbReference type="SUPFAM" id="SSF55681">
    <property type="entry name" value="Class II aaRS and biotin synthetases"/>
    <property type="match status" value="1"/>
</dbReference>
<dbReference type="PANTHER" id="PTHR11777:SF9">
    <property type="entry name" value="ALANINE--TRNA LIGASE, CYTOPLASMIC"/>
    <property type="match status" value="1"/>
</dbReference>
<dbReference type="GO" id="GO:0009507">
    <property type="term" value="C:chloroplast"/>
    <property type="evidence" value="ECO:0007669"/>
    <property type="project" value="TreeGrafter"/>
</dbReference>
<evidence type="ECO:0000256" key="2">
    <source>
        <dbReference type="ARBA" id="ARBA00013168"/>
    </source>
</evidence>
<dbReference type="Proteomes" id="UP000243499">
    <property type="component" value="Chromosome 3"/>
</dbReference>
<keyword evidence="7" id="KW-0694">RNA-binding</keyword>
<sequence length="291" mass="32318">MAGATPKTSWFSLDWPVYEIRETFFSYLAENQYAKLSSTPVIPIDDPKVPLIHTCLNRLKGALNGTGSHRTCFSLRCIVTSSDDVIEHFRSDATYHRFTEILGSWSSGDYFKEEAIGLLHSLLSKKYGLPESIIHATYFSGDTSSGLSPDNESKTALQKCIGEERILPSMSKFNRQADGVLSPLQAKHIITGINLQCLAAILQKKESLYELDDYDNIIDCISSRAGEEFDSYSGKVGEADTDGVDTAYRLLADHMRMISVTNAPGSQLGKCVMFRLVTNVNNYNISVWLVC</sequence>
<evidence type="ECO:0000256" key="7">
    <source>
        <dbReference type="ARBA" id="ARBA00022884"/>
    </source>
</evidence>
<keyword evidence="4" id="KW-0436">Ligase</keyword>
<evidence type="ECO:0000313" key="11">
    <source>
        <dbReference type="EMBL" id="PVH62305.1"/>
    </source>
</evidence>
<dbReference type="PANTHER" id="PTHR11777">
    <property type="entry name" value="ALANYL-TRNA SYNTHETASE"/>
    <property type="match status" value="1"/>
</dbReference>
<evidence type="ECO:0000256" key="8">
    <source>
        <dbReference type="ARBA" id="ARBA00022917"/>
    </source>
</evidence>
<dbReference type="InterPro" id="IPR018165">
    <property type="entry name" value="Ala-tRNA-synth_IIc_core"/>
</dbReference>
<proteinExistence type="inferred from homology"/>
<dbReference type="GO" id="GO:0006419">
    <property type="term" value="P:alanyl-tRNA aminoacylation"/>
    <property type="evidence" value="ECO:0007669"/>
    <property type="project" value="InterPro"/>
</dbReference>
<dbReference type="Pfam" id="PF01411">
    <property type="entry name" value="tRNA-synt_2c"/>
    <property type="match status" value="2"/>
</dbReference>
<dbReference type="Gene3D" id="3.30.930.10">
    <property type="entry name" value="Bira Bifunctional Protein, Domain 2"/>
    <property type="match status" value="1"/>
</dbReference>
<evidence type="ECO:0000256" key="9">
    <source>
        <dbReference type="ARBA" id="ARBA00023146"/>
    </source>
</evidence>
<dbReference type="PROSITE" id="PS50860">
    <property type="entry name" value="AA_TRNA_LIGASE_II_ALA"/>
    <property type="match status" value="1"/>
</dbReference>
<dbReference type="GO" id="GO:0004813">
    <property type="term" value="F:alanine-tRNA ligase activity"/>
    <property type="evidence" value="ECO:0007669"/>
    <property type="project" value="UniProtKB-EC"/>
</dbReference>
<evidence type="ECO:0000256" key="5">
    <source>
        <dbReference type="ARBA" id="ARBA00022741"/>
    </source>
</evidence>
<keyword evidence="5" id="KW-0547">Nucleotide-binding</keyword>
<dbReference type="InterPro" id="IPR018164">
    <property type="entry name" value="Ala-tRNA-synth_IIc_N"/>
</dbReference>
<evidence type="ECO:0000256" key="4">
    <source>
        <dbReference type="ARBA" id="ARBA00022598"/>
    </source>
</evidence>
<dbReference type="GO" id="GO:0002161">
    <property type="term" value="F:aminoacyl-tRNA deacylase activity"/>
    <property type="evidence" value="ECO:0007669"/>
    <property type="project" value="TreeGrafter"/>
</dbReference>
<accession>A0A2T8KJD6</accession>
<dbReference type="Gramene" id="PVH62305">
    <property type="protein sequence ID" value="PVH62305"/>
    <property type="gene ID" value="PAHAL_3G263200"/>
</dbReference>
<keyword evidence="9" id="KW-0030">Aminoacyl-tRNA synthetase</keyword>
<dbReference type="GO" id="GO:0000049">
    <property type="term" value="F:tRNA binding"/>
    <property type="evidence" value="ECO:0007669"/>
    <property type="project" value="UniProtKB-KW"/>
</dbReference>
<evidence type="ECO:0000256" key="6">
    <source>
        <dbReference type="ARBA" id="ARBA00022840"/>
    </source>
</evidence>
<evidence type="ECO:0000256" key="3">
    <source>
        <dbReference type="ARBA" id="ARBA00022555"/>
    </source>
</evidence>